<evidence type="ECO:0000313" key="2">
    <source>
        <dbReference type="Proteomes" id="UP000016570"/>
    </source>
</evidence>
<name>U3BSV9_VIBPR</name>
<comment type="caution">
    <text evidence="1">The sequence shown here is derived from an EMBL/GenBank/DDBJ whole genome shotgun (WGS) entry which is preliminary data.</text>
</comment>
<gene>
    <name evidence="1" type="ORF">VPR01S_39_00010</name>
</gene>
<dbReference type="STRING" id="1219065.VPR01S_39_00010"/>
<organism evidence="1 2">
    <name type="scientific">Vibrio proteolyticus NBRC 13287</name>
    <dbReference type="NCBI Taxonomy" id="1219065"/>
    <lineage>
        <taxon>Bacteria</taxon>
        <taxon>Pseudomonadati</taxon>
        <taxon>Pseudomonadota</taxon>
        <taxon>Gammaproteobacteria</taxon>
        <taxon>Vibrionales</taxon>
        <taxon>Vibrionaceae</taxon>
        <taxon>Vibrio</taxon>
    </lineage>
</organism>
<protein>
    <submittedName>
        <fullName evidence="1">Uncharacterized protein</fullName>
    </submittedName>
</protein>
<dbReference type="Proteomes" id="UP000016570">
    <property type="component" value="Unassembled WGS sequence"/>
</dbReference>
<dbReference type="eggNOG" id="ENOG5030DTG">
    <property type="taxonomic scope" value="Bacteria"/>
</dbReference>
<sequence>MVFGVESGAFFEPRARGKYFINNVFKTDSQRSAVLVANFSSVIKVVVLLEVGRCSPLNTALG</sequence>
<accession>U3BSV9</accession>
<reference evidence="1 2" key="1">
    <citation type="submission" date="2013-09" db="EMBL/GenBank/DDBJ databases">
        <title>Whole genome shotgun sequence of Vibrio proteolyticus NBRC 13287.</title>
        <authorList>
            <person name="Isaki S."/>
            <person name="Hosoyama A."/>
            <person name="Numata M."/>
            <person name="Hashimoto M."/>
            <person name="Hosoyama Y."/>
            <person name="Tsuchikane K."/>
            <person name="Noguchi M."/>
            <person name="Hirakata S."/>
            <person name="Ichikawa N."/>
            <person name="Ohji S."/>
            <person name="Yamazoe A."/>
            <person name="Fujita N."/>
        </authorList>
    </citation>
    <scope>NUCLEOTIDE SEQUENCE [LARGE SCALE GENOMIC DNA]</scope>
    <source>
        <strain evidence="1 2">NBRC 13287</strain>
    </source>
</reference>
<dbReference type="AlphaFoldDB" id="U3BSV9"/>
<keyword evidence="2" id="KW-1185">Reference proteome</keyword>
<proteinExistence type="predicted"/>
<evidence type="ECO:0000313" key="1">
    <source>
        <dbReference type="EMBL" id="GAD69563.1"/>
    </source>
</evidence>
<dbReference type="EMBL" id="BATJ01000039">
    <property type="protein sequence ID" value="GAD69563.1"/>
    <property type="molecule type" value="Genomic_DNA"/>
</dbReference>